<dbReference type="EMBL" id="MU003839">
    <property type="protein sequence ID" value="KAF2717663.1"/>
    <property type="molecule type" value="Genomic_DNA"/>
</dbReference>
<dbReference type="PROSITE" id="PS00463">
    <property type="entry name" value="ZN2_CY6_FUNGAL_1"/>
    <property type="match status" value="1"/>
</dbReference>
<dbReference type="GO" id="GO:0005634">
    <property type="term" value="C:nucleus"/>
    <property type="evidence" value="ECO:0007669"/>
    <property type="project" value="TreeGrafter"/>
</dbReference>
<evidence type="ECO:0000313" key="9">
    <source>
        <dbReference type="Proteomes" id="UP000799441"/>
    </source>
</evidence>
<keyword evidence="2" id="KW-0805">Transcription regulation</keyword>
<dbReference type="CDD" id="cd12148">
    <property type="entry name" value="fungal_TF_MHR"/>
    <property type="match status" value="1"/>
</dbReference>
<dbReference type="GO" id="GO:0000981">
    <property type="term" value="F:DNA-binding transcription factor activity, RNA polymerase II-specific"/>
    <property type="evidence" value="ECO:0007669"/>
    <property type="project" value="InterPro"/>
</dbReference>
<dbReference type="GO" id="GO:0008270">
    <property type="term" value="F:zinc ion binding"/>
    <property type="evidence" value="ECO:0007669"/>
    <property type="project" value="InterPro"/>
</dbReference>
<evidence type="ECO:0000259" key="7">
    <source>
        <dbReference type="PROSITE" id="PS50048"/>
    </source>
</evidence>
<dbReference type="Gene3D" id="4.10.240.10">
    <property type="entry name" value="Zn(2)-C6 fungal-type DNA-binding domain"/>
    <property type="match status" value="1"/>
</dbReference>
<dbReference type="PANTHER" id="PTHR47424:SF3">
    <property type="entry name" value="REGULATORY PROTEIN GAL4"/>
    <property type="match status" value="1"/>
</dbReference>
<dbReference type="SMART" id="SM00066">
    <property type="entry name" value="GAL4"/>
    <property type="match status" value="1"/>
</dbReference>
<evidence type="ECO:0000313" key="8">
    <source>
        <dbReference type="EMBL" id="KAF2717663.1"/>
    </source>
</evidence>
<keyword evidence="1" id="KW-0479">Metal-binding</keyword>
<dbReference type="InterPro" id="IPR036864">
    <property type="entry name" value="Zn2-C6_fun-type_DNA-bd_sf"/>
</dbReference>
<dbReference type="InterPro" id="IPR051127">
    <property type="entry name" value="Fungal_SecMet_Regulators"/>
</dbReference>
<keyword evidence="4" id="KW-0804">Transcription</keyword>
<evidence type="ECO:0000256" key="3">
    <source>
        <dbReference type="ARBA" id="ARBA00023125"/>
    </source>
</evidence>
<keyword evidence="3" id="KW-0238">DNA-binding</keyword>
<accession>A0A9P4PZ78</accession>
<evidence type="ECO:0000256" key="6">
    <source>
        <dbReference type="SAM" id="MobiDB-lite"/>
    </source>
</evidence>
<dbReference type="GO" id="GO:0000978">
    <property type="term" value="F:RNA polymerase II cis-regulatory region sequence-specific DNA binding"/>
    <property type="evidence" value="ECO:0007669"/>
    <property type="project" value="TreeGrafter"/>
</dbReference>
<feature type="compositionally biased region" description="Polar residues" evidence="6">
    <location>
        <begin position="133"/>
        <end position="148"/>
    </location>
</feature>
<sequence length="710" mass="78356">MQVNNSVVRSRREAACDECKRRKVRCSSEPVCSNCVRDRKTCSYSSPSHRVAALQRTLRNYELLVESIGKAWTRYLPHVSLEDALSRTTGTTTTGDQDTQSPHVPSPHHDDGTIRLPSRQSSATVFPLPGSSAAETGSISDVETPEQSNAEDYEFDESQDYGSSIDGMGLLTSDAGKAGYTGPQSGIAALKILRSLPFGQQIEVDADAPLRPAIAGDAATSLTVYGEKDIESLINDYFIYYHPAYPLLHEGLFRARLSGAVAKPRDGSWPLLLNIVAAMGAFAGGSTDSDIDWQYYQLARKTIALDVIEKGSLCFVQGLTIMANYLQKRNKPNAGFALIGIAWSMALAIGLHREFGTASTTPYTMELRRRTWWTLFVFVSGAQLTLGRPPASLVGINLRVPTNLDDVNMAVDMSELPGPQEGPTTTTCLISQVRLAQIANRVQTELLTNQIPNIREVDALNQRITTWKNELPSCFDEQLFFMPWFELPKRVLLWRSYHLRIVLERPFLFQAVTNKVDLRKCEGLASDCIKTADTCVDSICRFLKTNQSWRRGFAWYATYWLTSASFVHATCFAYTESGARKAQWASRLQQAVDALDLLGSAHVMTSRAKRVLQKMLHPSAPTESSSRLPVTGAETLTHPVDTSLADFSADYFALSNIGEGGFQDLGAPNMGDLMGDVNDHLLWPQSDPHSAELFDAAGGVTLQDQSRTWQ</sequence>
<dbReference type="PROSITE" id="PS50048">
    <property type="entry name" value="ZN2_CY6_FUNGAL_2"/>
    <property type="match status" value="1"/>
</dbReference>
<evidence type="ECO:0000256" key="2">
    <source>
        <dbReference type="ARBA" id="ARBA00023015"/>
    </source>
</evidence>
<keyword evidence="9" id="KW-1185">Reference proteome</keyword>
<feature type="domain" description="Zn(2)-C6 fungal-type" evidence="7">
    <location>
        <begin position="15"/>
        <end position="44"/>
    </location>
</feature>
<keyword evidence="5" id="KW-0539">Nucleus</keyword>
<dbReference type="CDD" id="cd00067">
    <property type="entry name" value="GAL4"/>
    <property type="match status" value="1"/>
</dbReference>
<dbReference type="OrthoDB" id="3364175at2759"/>
<dbReference type="Pfam" id="PF00172">
    <property type="entry name" value="Zn_clus"/>
    <property type="match status" value="1"/>
</dbReference>
<name>A0A9P4PZ78_9PEZI</name>
<evidence type="ECO:0000256" key="5">
    <source>
        <dbReference type="ARBA" id="ARBA00023242"/>
    </source>
</evidence>
<dbReference type="Proteomes" id="UP000799441">
    <property type="component" value="Unassembled WGS sequence"/>
</dbReference>
<dbReference type="PANTHER" id="PTHR47424">
    <property type="entry name" value="REGULATORY PROTEIN GAL4"/>
    <property type="match status" value="1"/>
</dbReference>
<dbReference type="SUPFAM" id="SSF57701">
    <property type="entry name" value="Zn2/Cys6 DNA-binding domain"/>
    <property type="match status" value="1"/>
</dbReference>
<evidence type="ECO:0000256" key="1">
    <source>
        <dbReference type="ARBA" id="ARBA00022723"/>
    </source>
</evidence>
<dbReference type="SMART" id="SM00906">
    <property type="entry name" value="Fungal_trans"/>
    <property type="match status" value="1"/>
</dbReference>
<dbReference type="InterPro" id="IPR007219">
    <property type="entry name" value="XnlR_reg_dom"/>
</dbReference>
<proteinExistence type="predicted"/>
<dbReference type="AlphaFoldDB" id="A0A9P4PZ78"/>
<reference evidence="8" key="1">
    <citation type="journal article" date="2020" name="Stud. Mycol.">
        <title>101 Dothideomycetes genomes: a test case for predicting lifestyles and emergence of pathogens.</title>
        <authorList>
            <person name="Haridas S."/>
            <person name="Albert R."/>
            <person name="Binder M."/>
            <person name="Bloem J."/>
            <person name="Labutti K."/>
            <person name="Salamov A."/>
            <person name="Andreopoulos B."/>
            <person name="Baker S."/>
            <person name="Barry K."/>
            <person name="Bills G."/>
            <person name="Bluhm B."/>
            <person name="Cannon C."/>
            <person name="Castanera R."/>
            <person name="Culley D."/>
            <person name="Daum C."/>
            <person name="Ezra D."/>
            <person name="Gonzalez J."/>
            <person name="Henrissat B."/>
            <person name="Kuo A."/>
            <person name="Liang C."/>
            <person name="Lipzen A."/>
            <person name="Lutzoni F."/>
            <person name="Magnuson J."/>
            <person name="Mondo S."/>
            <person name="Nolan M."/>
            <person name="Ohm R."/>
            <person name="Pangilinan J."/>
            <person name="Park H.-J."/>
            <person name="Ramirez L."/>
            <person name="Alfaro M."/>
            <person name="Sun H."/>
            <person name="Tritt A."/>
            <person name="Yoshinaga Y."/>
            <person name="Zwiers L.-H."/>
            <person name="Turgeon B."/>
            <person name="Goodwin S."/>
            <person name="Spatafora J."/>
            <person name="Crous P."/>
            <person name="Grigoriev I."/>
        </authorList>
    </citation>
    <scope>NUCLEOTIDE SEQUENCE</scope>
    <source>
        <strain evidence="8">CBS 116435</strain>
    </source>
</reference>
<feature type="region of interest" description="Disordered" evidence="6">
    <location>
        <begin position="87"/>
        <end position="151"/>
    </location>
</feature>
<protein>
    <recommendedName>
        <fullName evidence="7">Zn(2)-C6 fungal-type domain-containing protein</fullName>
    </recommendedName>
</protein>
<dbReference type="GO" id="GO:0006351">
    <property type="term" value="P:DNA-templated transcription"/>
    <property type="evidence" value="ECO:0007669"/>
    <property type="project" value="InterPro"/>
</dbReference>
<comment type="caution">
    <text evidence="8">The sequence shown here is derived from an EMBL/GenBank/DDBJ whole genome shotgun (WGS) entry which is preliminary data.</text>
</comment>
<dbReference type="GO" id="GO:0000435">
    <property type="term" value="P:positive regulation of transcription from RNA polymerase II promoter by galactose"/>
    <property type="evidence" value="ECO:0007669"/>
    <property type="project" value="TreeGrafter"/>
</dbReference>
<feature type="compositionally biased region" description="Low complexity" evidence="6">
    <location>
        <begin position="88"/>
        <end position="100"/>
    </location>
</feature>
<dbReference type="Pfam" id="PF04082">
    <property type="entry name" value="Fungal_trans"/>
    <property type="match status" value="1"/>
</dbReference>
<organism evidence="8 9">
    <name type="scientific">Polychaeton citri CBS 116435</name>
    <dbReference type="NCBI Taxonomy" id="1314669"/>
    <lineage>
        <taxon>Eukaryota</taxon>
        <taxon>Fungi</taxon>
        <taxon>Dikarya</taxon>
        <taxon>Ascomycota</taxon>
        <taxon>Pezizomycotina</taxon>
        <taxon>Dothideomycetes</taxon>
        <taxon>Dothideomycetidae</taxon>
        <taxon>Capnodiales</taxon>
        <taxon>Capnodiaceae</taxon>
        <taxon>Polychaeton</taxon>
    </lineage>
</organism>
<dbReference type="InterPro" id="IPR001138">
    <property type="entry name" value="Zn2Cys6_DnaBD"/>
</dbReference>
<evidence type="ECO:0000256" key="4">
    <source>
        <dbReference type="ARBA" id="ARBA00023163"/>
    </source>
</evidence>
<gene>
    <name evidence="8" type="ORF">K431DRAFT_323003</name>
</gene>